<evidence type="ECO:0000313" key="3">
    <source>
        <dbReference type="EMBL" id="NMQ19691.1"/>
    </source>
</evidence>
<dbReference type="Gene3D" id="3.50.30.50">
    <property type="entry name" value="Putative cyclase"/>
    <property type="match status" value="1"/>
</dbReference>
<evidence type="ECO:0000256" key="1">
    <source>
        <dbReference type="SAM" id="MobiDB-lite"/>
    </source>
</evidence>
<gene>
    <name evidence="3" type="ORF">E4P82_11065</name>
</gene>
<name>A0ABX1TJY3_9GAMM</name>
<dbReference type="Pfam" id="PF04199">
    <property type="entry name" value="Cyclase"/>
    <property type="match status" value="1"/>
</dbReference>
<dbReference type="InterPro" id="IPR037175">
    <property type="entry name" value="KFase_sf"/>
</dbReference>
<feature type="chain" id="PRO_5046836282" evidence="2">
    <location>
        <begin position="30"/>
        <end position="350"/>
    </location>
</feature>
<dbReference type="PANTHER" id="PTHR34861:SF10">
    <property type="entry name" value="CYCLASE"/>
    <property type="match status" value="1"/>
</dbReference>
<dbReference type="PANTHER" id="PTHR34861">
    <property type="match status" value="1"/>
</dbReference>
<evidence type="ECO:0000256" key="2">
    <source>
        <dbReference type="SAM" id="SignalP"/>
    </source>
</evidence>
<protein>
    <submittedName>
        <fullName evidence="3">Cyclase family protein</fullName>
    </submittedName>
</protein>
<accession>A0ABX1TJY3</accession>
<keyword evidence="2" id="KW-0732">Signal</keyword>
<evidence type="ECO:0000313" key="4">
    <source>
        <dbReference type="Proteomes" id="UP000760480"/>
    </source>
</evidence>
<dbReference type="EMBL" id="SPMZ01000030">
    <property type="protein sequence ID" value="NMQ19691.1"/>
    <property type="molecule type" value="Genomic_DNA"/>
</dbReference>
<feature type="region of interest" description="Disordered" evidence="1">
    <location>
        <begin position="31"/>
        <end position="50"/>
    </location>
</feature>
<keyword evidence="4" id="KW-1185">Reference proteome</keyword>
<dbReference type="Proteomes" id="UP000760480">
    <property type="component" value="Unassembled WGS sequence"/>
</dbReference>
<sequence length="350" mass="38255">MKRIVSCHTMPLRMVLLGLCLAQQPSVWATSEAGTPTHSDSRADPSGLPADVQPWWPSRYGADDQLGTLNEITPDVVRAATALVKTGTIVDLGRILDDDTPKFPGRYWHQTADVSPHFTNLRRPDVDGKGWGKNQINWITEIQVGTFQVGTQLDSIGHIQIGDRFYNGWTTRDVVESWGLNRFGTETVPPIVTRGVLIDIAAYKGVERLAKGYVIGLADVQGALKKQGVTLRPGDAVLFHTGWGGLWGKDNAEFLSGEPGPSLDVVNWLYAQRIALTGADTWSYGPVPGEDPERPFLVPQTMYVKMGMFGLENLATEELARHGVHEFLFTVTHAKTRGSTAAVIAPAAVF</sequence>
<dbReference type="InterPro" id="IPR007325">
    <property type="entry name" value="KFase/CYL"/>
</dbReference>
<feature type="signal peptide" evidence="2">
    <location>
        <begin position="1"/>
        <end position="29"/>
    </location>
</feature>
<comment type="caution">
    <text evidence="3">The sequence shown here is derived from an EMBL/GenBank/DDBJ whole genome shotgun (WGS) entry which is preliminary data.</text>
</comment>
<organism evidence="3 4">
    <name type="scientific">Candidatus Competibacter phosphatis</name>
    <dbReference type="NCBI Taxonomy" id="221280"/>
    <lineage>
        <taxon>Bacteria</taxon>
        <taxon>Pseudomonadati</taxon>
        <taxon>Pseudomonadota</taxon>
        <taxon>Gammaproteobacteria</taxon>
        <taxon>Candidatus Competibacteraceae</taxon>
        <taxon>Candidatus Competibacter</taxon>
    </lineage>
</organism>
<reference evidence="3 4" key="1">
    <citation type="submission" date="2019-03" db="EMBL/GenBank/DDBJ databases">
        <title>Metabolic reconstructions from genomes of highly enriched 'Candidatus Accumulibacter' and 'Candidatus Competibacter' bioreactor populations.</title>
        <authorList>
            <person name="Annavajhala M.K."/>
            <person name="Welles L."/>
            <person name="Abbas B."/>
            <person name="Sorokin D."/>
            <person name="Park H."/>
            <person name="Van Loosdrecht M."/>
            <person name="Chandran K."/>
        </authorList>
    </citation>
    <scope>NUCLEOTIDE SEQUENCE [LARGE SCALE GENOMIC DNA]</scope>
    <source>
        <strain evidence="3 4">SBR_G</strain>
    </source>
</reference>
<proteinExistence type="predicted"/>
<dbReference type="RefSeq" id="WP_169248946.1">
    <property type="nucleotide sequence ID" value="NZ_SPMZ01000030.1"/>
</dbReference>
<dbReference type="SUPFAM" id="SSF102198">
    <property type="entry name" value="Putative cyclase"/>
    <property type="match status" value="1"/>
</dbReference>